<dbReference type="Pfam" id="PF22564">
    <property type="entry name" value="HAAS"/>
    <property type="match status" value="1"/>
</dbReference>
<evidence type="ECO:0000313" key="1">
    <source>
        <dbReference type="EMBL" id="KKK56410.1"/>
    </source>
</evidence>
<dbReference type="EMBL" id="LAZR01065010">
    <property type="protein sequence ID" value="KKK56410.1"/>
    <property type="molecule type" value="Genomic_DNA"/>
</dbReference>
<proteinExistence type="predicted"/>
<reference evidence="1" key="1">
    <citation type="journal article" date="2015" name="Nature">
        <title>Complex archaea that bridge the gap between prokaryotes and eukaryotes.</title>
        <authorList>
            <person name="Spang A."/>
            <person name="Saw J.H."/>
            <person name="Jorgensen S.L."/>
            <person name="Zaremba-Niedzwiedzka K."/>
            <person name="Martijn J."/>
            <person name="Lind A.E."/>
            <person name="van Eijk R."/>
            <person name="Schleper C."/>
            <person name="Guy L."/>
            <person name="Ettema T.J."/>
        </authorList>
    </citation>
    <scope>NUCLEOTIDE SEQUENCE</scope>
</reference>
<evidence type="ECO:0008006" key="2">
    <source>
        <dbReference type="Google" id="ProtNLM"/>
    </source>
</evidence>
<gene>
    <name evidence="1" type="ORF">LCGC14_3064810</name>
</gene>
<dbReference type="AlphaFoldDB" id="A0A0F8X665"/>
<comment type="caution">
    <text evidence="1">The sequence shown here is derived from an EMBL/GenBank/DDBJ whole genome shotgun (WGS) entry which is preliminary data.</text>
</comment>
<accession>A0A0F8X665</accession>
<sequence>MTKEQFLTQLKKSISGLKEVEKKEILYDYEEHFRMGLENKKTEEEIAESLGNPKILGKSFKIDAFLGEGAEGSRAVSVLEGRILLLSYFPRPGLARWVFWRS</sequence>
<protein>
    <recommendedName>
        <fullName evidence="2">DUF1700 domain-containing protein</fullName>
    </recommendedName>
</protein>
<name>A0A0F8X665_9ZZZZ</name>
<organism evidence="1">
    <name type="scientific">marine sediment metagenome</name>
    <dbReference type="NCBI Taxonomy" id="412755"/>
    <lineage>
        <taxon>unclassified sequences</taxon>
        <taxon>metagenomes</taxon>
        <taxon>ecological metagenomes</taxon>
    </lineage>
</organism>